<reference evidence="2 3" key="1">
    <citation type="journal article" name="Front. Microbiol.">
        <title>Sugar Metabolism of the First Thermophilic Planctomycete Thermogutta terrifontis: Comparative Genomic and Transcriptomic Approaches.</title>
        <authorList>
            <person name="Elcheninov A.G."/>
            <person name="Menzel P."/>
            <person name="Gudbergsdottir S.R."/>
            <person name="Slesarev A.I."/>
            <person name="Kadnikov V.V."/>
            <person name="Krogh A."/>
            <person name="Bonch-Osmolovskaya E.A."/>
            <person name="Peng X."/>
            <person name="Kublanov I.V."/>
        </authorList>
    </citation>
    <scope>NUCLEOTIDE SEQUENCE [LARGE SCALE GENOMIC DNA]</scope>
    <source>
        <strain evidence="2 3">R1</strain>
    </source>
</reference>
<dbReference type="Gene3D" id="3.40.50.300">
    <property type="entry name" value="P-loop containing nucleotide triphosphate hydrolases"/>
    <property type="match status" value="1"/>
</dbReference>
<organism evidence="2 3">
    <name type="scientific">Thermogutta terrifontis</name>
    <dbReference type="NCBI Taxonomy" id="1331910"/>
    <lineage>
        <taxon>Bacteria</taxon>
        <taxon>Pseudomonadati</taxon>
        <taxon>Planctomycetota</taxon>
        <taxon>Planctomycetia</taxon>
        <taxon>Pirellulales</taxon>
        <taxon>Thermoguttaceae</taxon>
        <taxon>Thermogutta</taxon>
    </lineage>
</organism>
<evidence type="ECO:0000313" key="2">
    <source>
        <dbReference type="EMBL" id="ASV75372.1"/>
    </source>
</evidence>
<keyword evidence="3" id="KW-1185">Reference proteome</keyword>
<accession>A0A286RHF7</accession>
<evidence type="ECO:0000313" key="3">
    <source>
        <dbReference type="Proteomes" id="UP000215086"/>
    </source>
</evidence>
<feature type="compositionally biased region" description="Polar residues" evidence="1">
    <location>
        <begin position="71"/>
        <end position="81"/>
    </location>
</feature>
<sequence length="297" mass="32630">MGHGDRPTARIVEALEQLERERDGAPYTIPFSGHASSAGNRLKAAPPQPAAETSSETIRVWRRDEAHLGTLSGSDPRTTAAKTPRPETQSEEESAGQFRIFQRHYGHHLQDVVDVLVLALGWKAQKTGWVSVHLMDEALDPGVILGLAAEVAERSDEPVLVIDGDMRNSALTRRLGVNLAAGLAGLLPRGVLSDEAILKGQRISFLPAGTGLVSLPAWLECRRLFDGCRQRYGLTLVYFPLKYDNFLPKLLRASDEAWLWCVKDRTPKHTVRQITEIIRGASCPLSASVLMETVASR</sequence>
<dbReference type="KEGG" id="ttf:THTE_2770"/>
<feature type="region of interest" description="Disordered" evidence="1">
    <location>
        <begin position="19"/>
        <end position="95"/>
    </location>
</feature>
<protein>
    <submittedName>
        <fullName evidence="2">Uncharacterized protein</fullName>
    </submittedName>
</protein>
<proteinExistence type="predicted"/>
<dbReference type="EMBL" id="CP018477">
    <property type="protein sequence ID" value="ASV75372.1"/>
    <property type="molecule type" value="Genomic_DNA"/>
</dbReference>
<name>A0A286RHF7_9BACT</name>
<dbReference type="Proteomes" id="UP000215086">
    <property type="component" value="Chromosome"/>
</dbReference>
<evidence type="ECO:0000256" key="1">
    <source>
        <dbReference type="SAM" id="MobiDB-lite"/>
    </source>
</evidence>
<dbReference type="InterPro" id="IPR027417">
    <property type="entry name" value="P-loop_NTPase"/>
</dbReference>
<dbReference type="SUPFAM" id="SSF52540">
    <property type="entry name" value="P-loop containing nucleoside triphosphate hydrolases"/>
    <property type="match status" value="1"/>
</dbReference>
<dbReference type="AlphaFoldDB" id="A0A286RHF7"/>
<gene>
    <name evidence="2" type="ORF">THTE_2770</name>
</gene>
<dbReference type="RefSeq" id="WP_095415454.1">
    <property type="nucleotide sequence ID" value="NZ_CP018477.1"/>
</dbReference>